<dbReference type="AlphaFoldDB" id="A0A6A9UUU4"/>
<dbReference type="CDD" id="cd06261">
    <property type="entry name" value="TM_PBP2"/>
    <property type="match status" value="1"/>
</dbReference>
<protein>
    <submittedName>
        <fullName evidence="9">ABC transporter permease subunit</fullName>
    </submittedName>
</protein>
<evidence type="ECO:0000256" key="4">
    <source>
        <dbReference type="ARBA" id="ARBA00022692"/>
    </source>
</evidence>
<keyword evidence="2 7" id="KW-0813">Transport</keyword>
<dbReference type="EMBL" id="WPCU01000004">
    <property type="protein sequence ID" value="MVA74977.1"/>
    <property type="molecule type" value="Genomic_DNA"/>
</dbReference>
<keyword evidence="5 7" id="KW-1133">Transmembrane helix</keyword>
<feature type="transmembrane region" description="Helical" evidence="7">
    <location>
        <begin position="21"/>
        <end position="39"/>
    </location>
</feature>
<feature type="transmembrane region" description="Helical" evidence="7">
    <location>
        <begin position="196"/>
        <end position="221"/>
    </location>
</feature>
<dbReference type="GO" id="GO:0055085">
    <property type="term" value="P:transmembrane transport"/>
    <property type="evidence" value="ECO:0007669"/>
    <property type="project" value="InterPro"/>
</dbReference>
<dbReference type="Pfam" id="PF00528">
    <property type="entry name" value="BPD_transp_1"/>
    <property type="match status" value="1"/>
</dbReference>
<comment type="caution">
    <text evidence="9">The sequence shown here is derived from an EMBL/GenBank/DDBJ whole genome shotgun (WGS) entry which is preliminary data.</text>
</comment>
<dbReference type="GO" id="GO:0005886">
    <property type="term" value="C:plasma membrane"/>
    <property type="evidence" value="ECO:0007669"/>
    <property type="project" value="UniProtKB-SubCell"/>
</dbReference>
<keyword evidence="6 7" id="KW-0472">Membrane</keyword>
<feature type="transmembrane region" description="Helical" evidence="7">
    <location>
        <begin position="255"/>
        <end position="276"/>
    </location>
</feature>
<name>A0A6A9UUU4_9ACTN</name>
<dbReference type="RefSeq" id="WP_156608744.1">
    <property type="nucleotide sequence ID" value="NZ_WPCU01000004.1"/>
</dbReference>
<evidence type="ECO:0000259" key="8">
    <source>
        <dbReference type="PROSITE" id="PS50928"/>
    </source>
</evidence>
<dbReference type="InterPro" id="IPR000515">
    <property type="entry name" value="MetI-like"/>
</dbReference>
<accession>A0A6A9UUU4</accession>
<feature type="transmembrane region" description="Helical" evidence="7">
    <location>
        <begin position="119"/>
        <end position="143"/>
    </location>
</feature>
<evidence type="ECO:0000256" key="5">
    <source>
        <dbReference type="ARBA" id="ARBA00022989"/>
    </source>
</evidence>
<reference evidence="9 10" key="1">
    <citation type="submission" date="2019-12" db="EMBL/GenBank/DDBJ databases">
        <title>Auraticoccus cholistani sp. nov., an actinomycete isolated from soil of Cholistan desert.</title>
        <authorList>
            <person name="Cheema M.T."/>
        </authorList>
    </citation>
    <scope>NUCLEOTIDE SEQUENCE [LARGE SCALE GENOMIC DNA]</scope>
    <source>
        <strain evidence="9 10">F435</strain>
    </source>
</reference>
<evidence type="ECO:0000256" key="7">
    <source>
        <dbReference type="RuleBase" id="RU363032"/>
    </source>
</evidence>
<dbReference type="PROSITE" id="PS50928">
    <property type="entry name" value="ABC_TM1"/>
    <property type="match status" value="1"/>
</dbReference>
<comment type="subcellular location">
    <subcellularLocation>
        <location evidence="1 7">Cell membrane</location>
        <topology evidence="1 7">Multi-pass membrane protein</topology>
    </subcellularLocation>
</comment>
<comment type="similarity">
    <text evidence="7">Belongs to the binding-protein-dependent transport system permease family.</text>
</comment>
<dbReference type="InterPro" id="IPR035906">
    <property type="entry name" value="MetI-like_sf"/>
</dbReference>
<sequence>MSSATSARRPRSTAGHAAQRTLIHVALVSAAFVMSYPLLWMTTSAFRPSEQVLIEDSLWVSNPTLENFVHGWTSVAQTSFGTFFANSLIISVLAVVGNVTSCALAAYAFARLPFRGRKIWFALMIGTIMLPYHVLLIPQYLLFNSLGWVDTFLPLVVPRFLATEAFFVFLLVQFFRLVPKDLVDAARIDGCGHARIFAQIMVPLAVPALATTAAFSFIWSWNDFLNPLIYLTSQANYTVPIGLALFVDASGTSNYGGLFAMSLLSLLPVIGFFLAFQRLLLDGISTTGMK</sequence>
<dbReference type="PANTHER" id="PTHR43744:SF6">
    <property type="entry name" value="ABC TRANSPORTER PERMEASE PROTEIN YESQ-RELATED"/>
    <property type="match status" value="1"/>
</dbReference>
<evidence type="ECO:0000256" key="2">
    <source>
        <dbReference type="ARBA" id="ARBA00022448"/>
    </source>
</evidence>
<dbReference type="Gene3D" id="1.10.3720.10">
    <property type="entry name" value="MetI-like"/>
    <property type="match status" value="1"/>
</dbReference>
<evidence type="ECO:0000256" key="1">
    <source>
        <dbReference type="ARBA" id="ARBA00004651"/>
    </source>
</evidence>
<feature type="transmembrane region" description="Helical" evidence="7">
    <location>
        <begin position="155"/>
        <end position="175"/>
    </location>
</feature>
<evidence type="ECO:0000313" key="9">
    <source>
        <dbReference type="EMBL" id="MVA74977.1"/>
    </source>
</evidence>
<dbReference type="SUPFAM" id="SSF161098">
    <property type="entry name" value="MetI-like"/>
    <property type="match status" value="1"/>
</dbReference>
<evidence type="ECO:0000256" key="6">
    <source>
        <dbReference type="ARBA" id="ARBA00023136"/>
    </source>
</evidence>
<dbReference type="PANTHER" id="PTHR43744">
    <property type="entry name" value="ABC TRANSPORTER PERMEASE PROTEIN MG189-RELATED-RELATED"/>
    <property type="match status" value="1"/>
</dbReference>
<dbReference type="Proteomes" id="UP000435304">
    <property type="component" value="Unassembled WGS sequence"/>
</dbReference>
<keyword evidence="10" id="KW-1185">Reference proteome</keyword>
<feature type="domain" description="ABC transmembrane type-1" evidence="8">
    <location>
        <begin position="84"/>
        <end position="276"/>
    </location>
</feature>
<keyword evidence="4 7" id="KW-0812">Transmembrane</keyword>
<keyword evidence="3" id="KW-1003">Cell membrane</keyword>
<organism evidence="9 10">
    <name type="scientific">Auraticoccus cholistanensis</name>
    <dbReference type="NCBI Taxonomy" id="2656650"/>
    <lineage>
        <taxon>Bacteria</taxon>
        <taxon>Bacillati</taxon>
        <taxon>Actinomycetota</taxon>
        <taxon>Actinomycetes</taxon>
        <taxon>Propionibacteriales</taxon>
        <taxon>Propionibacteriaceae</taxon>
        <taxon>Auraticoccus</taxon>
    </lineage>
</organism>
<evidence type="ECO:0000313" key="10">
    <source>
        <dbReference type="Proteomes" id="UP000435304"/>
    </source>
</evidence>
<feature type="transmembrane region" description="Helical" evidence="7">
    <location>
        <begin position="83"/>
        <end position="107"/>
    </location>
</feature>
<proteinExistence type="inferred from homology"/>
<evidence type="ECO:0000256" key="3">
    <source>
        <dbReference type="ARBA" id="ARBA00022475"/>
    </source>
</evidence>
<gene>
    <name evidence="9" type="ORF">GC722_02880</name>
</gene>